<organism evidence="7 8">
    <name type="scientific">Pseudohongiella spirulinae</name>
    <dbReference type="NCBI Taxonomy" id="1249552"/>
    <lineage>
        <taxon>Bacteria</taxon>
        <taxon>Pseudomonadati</taxon>
        <taxon>Pseudomonadota</taxon>
        <taxon>Gammaproteobacteria</taxon>
        <taxon>Pseudomonadales</taxon>
        <taxon>Pseudohongiellaceae</taxon>
        <taxon>Pseudohongiella</taxon>
    </lineage>
</organism>
<dbReference type="AlphaFoldDB" id="A0A0S2KHX0"/>
<dbReference type="PANTHER" id="PTHR42921:SF1">
    <property type="entry name" value="ACETOACETYL-COA SYNTHETASE"/>
    <property type="match status" value="1"/>
</dbReference>
<gene>
    <name evidence="7" type="ORF">PS2015_3011</name>
</gene>
<dbReference type="InterPro" id="IPR020845">
    <property type="entry name" value="AMP-binding_CS"/>
</dbReference>
<evidence type="ECO:0000259" key="5">
    <source>
        <dbReference type="Pfam" id="PF00501"/>
    </source>
</evidence>
<dbReference type="Pfam" id="PF00501">
    <property type="entry name" value="AMP-binding"/>
    <property type="match status" value="1"/>
</dbReference>
<dbReference type="Gene3D" id="3.30.300.30">
    <property type="match status" value="1"/>
</dbReference>
<dbReference type="PATRIC" id="fig|1249552.3.peg.3042"/>
<dbReference type="InterPro" id="IPR042099">
    <property type="entry name" value="ANL_N_sf"/>
</dbReference>
<dbReference type="PROSITE" id="PS00455">
    <property type="entry name" value="AMP_BINDING"/>
    <property type="match status" value="1"/>
</dbReference>
<comment type="similarity">
    <text evidence="1">Belongs to the ATP-dependent AMP-binding enzyme family.</text>
</comment>
<dbReference type="STRING" id="1249552.PS2015_3011"/>
<feature type="domain" description="AMP-dependent synthetase/ligase" evidence="5">
    <location>
        <begin position="102"/>
        <end position="480"/>
    </location>
</feature>
<accession>A0A0S2KHX0</accession>
<dbReference type="Pfam" id="PF16177">
    <property type="entry name" value="ACAS_N"/>
    <property type="match status" value="1"/>
</dbReference>
<evidence type="ECO:0000256" key="4">
    <source>
        <dbReference type="ARBA" id="ARBA00022840"/>
    </source>
</evidence>
<evidence type="ECO:0000256" key="1">
    <source>
        <dbReference type="ARBA" id="ARBA00006432"/>
    </source>
</evidence>
<dbReference type="Gene3D" id="3.40.50.12780">
    <property type="entry name" value="N-terminal domain of ligase-like"/>
    <property type="match status" value="1"/>
</dbReference>
<protein>
    <submittedName>
        <fullName evidence="7">Acetoacetyl-CoA synthase</fullName>
    </submittedName>
</protein>
<dbReference type="InterPro" id="IPR045851">
    <property type="entry name" value="AMP-bd_C_sf"/>
</dbReference>
<dbReference type="KEGG" id="pspi:PS2015_3011"/>
<dbReference type="NCBIfam" id="TIGR01217">
    <property type="entry name" value="ac_ac_CoA_syn"/>
    <property type="match status" value="1"/>
</dbReference>
<evidence type="ECO:0000256" key="3">
    <source>
        <dbReference type="ARBA" id="ARBA00022741"/>
    </source>
</evidence>
<evidence type="ECO:0000256" key="2">
    <source>
        <dbReference type="ARBA" id="ARBA00022598"/>
    </source>
</evidence>
<dbReference type="InterPro" id="IPR005914">
    <property type="entry name" value="Acac_CoA_synth"/>
</dbReference>
<dbReference type="InterPro" id="IPR000873">
    <property type="entry name" value="AMP-dep_synth/lig_dom"/>
</dbReference>
<proteinExistence type="inferred from homology"/>
<dbReference type="GO" id="GO:0005524">
    <property type="term" value="F:ATP binding"/>
    <property type="evidence" value="ECO:0007669"/>
    <property type="project" value="UniProtKB-KW"/>
</dbReference>
<reference evidence="7 8" key="1">
    <citation type="submission" date="2015-11" db="EMBL/GenBank/DDBJ databases">
        <authorList>
            <person name="Zhang Y."/>
            <person name="Guo Z."/>
        </authorList>
    </citation>
    <scope>NUCLEOTIDE SEQUENCE [LARGE SCALE GENOMIC DNA]</scope>
    <source>
        <strain evidence="7 8">KCTC 32221</strain>
    </source>
</reference>
<dbReference type="NCBIfam" id="NF002937">
    <property type="entry name" value="PRK03584.1"/>
    <property type="match status" value="1"/>
</dbReference>
<keyword evidence="2" id="KW-0436">Ligase</keyword>
<dbReference type="SUPFAM" id="SSF56801">
    <property type="entry name" value="Acetyl-CoA synthetase-like"/>
    <property type="match status" value="1"/>
</dbReference>
<dbReference type="OrthoDB" id="9803968at2"/>
<dbReference type="GO" id="GO:0030729">
    <property type="term" value="F:acetoacetate-CoA ligase activity"/>
    <property type="evidence" value="ECO:0007669"/>
    <property type="project" value="InterPro"/>
</dbReference>
<dbReference type="RefSeq" id="WP_058023010.1">
    <property type="nucleotide sequence ID" value="NZ_CP013189.1"/>
</dbReference>
<keyword evidence="4" id="KW-0067">ATP-binding</keyword>
<keyword evidence="3" id="KW-0547">Nucleotide-binding</keyword>
<keyword evidence="8" id="KW-1185">Reference proteome</keyword>
<feature type="domain" description="Acetyl-coenzyme A synthetase N-terminal" evidence="6">
    <location>
        <begin position="38"/>
        <end position="94"/>
    </location>
</feature>
<dbReference type="Proteomes" id="UP000065641">
    <property type="component" value="Chromosome"/>
</dbReference>
<evidence type="ECO:0000313" key="7">
    <source>
        <dbReference type="EMBL" id="ALO47636.1"/>
    </source>
</evidence>
<dbReference type="EMBL" id="CP013189">
    <property type="protein sequence ID" value="ALO47636.1"/>
    <property type="molecule type" value="Genomic_DNA"/>
</dbReference>
<evidence type="ECO:0000259" key="6">
    <source>
        <dbReference type="Pfam" id="PF16177"/>
    </source>
</evidence>
<dbReference type="PANTHER" id="PTHR42921">
    <property type="entry name" value="ACETOACETYL-COA SYNTHETASE"/>
    <property type="match status" value="1"/>
</dbReference>
<sequence length="702" mass="77705">MKSPELLWQPSGQRIRDAGITRYQEWLKETRGLSFASYDDLWTWSTTEIEAFWESIWQFGGVISHAHYQQVLVERKMPGARWFEGATLNYAEHALARGLQAEFRDMPALIAESEVRGRTEISWHSLRQQVGALAATLRSVGLEQGDRAVAYLPNIPETVTAMLAVTSLGGIWSCAAPDMGAVGVLDRFRQIEPKVLFAIDGYRYGGREFDRRDIVSKLLQDLPSVETIIFLPYLNAEAAPDVTAVGRELHVIPFASATAELQEPQFTPVPFSTPLWIVYSSGTTGMPKPIVHGHGGVVIQTFKAGLLHADAKPGDRAFWYSSTNWIMWNSSINGLINGVTVLLFDGNPGFPDISTLWRFAERERLNSFGTSPAFISLCMKDGITPKNEFDLSELRSVGCTGSPLSEEGYRWVYSHVKDDVRLGCISGGTDPGACFLNTCSILPVYAGEMQCRELGIATHAFNDEGQSVIDEVGELVVTQPMPSMPLFFWGDTDGSRYFSSYFENFPGVWCHGDWLKLIPRPESITGIIYGRSDSTINRHGIRMGTSEIYRVVEEFDEVLDALVVDLEYLQKDSYMALFVVLRDPMFKFDANPCGPAPDGRVAGVASRQGEKSEAVTGVSEPLRAALVDAIKTLLSARHIPDGIFAIPTVPRTLSGKKLEIPVKRILLGHDLSKAVNRDSMINPESIDWFVAFAAGRNDNSAL</sequence>
<evidence type="ECO:0000313" key="8">
    <source>
        <dbReference type="Proteomes" id="UP000065641"/>
    </source>
</evidence>
<name>A0A0S2KHX0_9GAMM</name>
<dbReference type="InterPro" id="IPR032387">
    <property type="entry name" value="ACAS_N"/>
</dbReference>
<dbReference type="GO" id="GO:0006629">
    <property type="term" value="P:lipid metabolic process"/>
    <property type="evidence" value="ECO:0007669"/>
    <property type="project" value="InterPro"/>
</dbReference>